<protein>
    <submittedName>
        <fullName evidence="1">Uncharacterized protein</fullName>
    </submittedName>
</protein>
<keyword evidence="2" id="KW-1185">Reference proteome</keyword>
<accession>A0ACC3CV11</accession>
<name>A0ACC3CV11_9PEZI</name>
<dbReference type="Proteomes" id="UP001186974">
    <property type="component" value="Unassembled WGS sequence"/>
</dbReference>
<dbReference type="EMBL" id="JAWDJW010011005">
    <property type="protein sequence ID" value="KAK3045119.1"/>
    <property type="molecule type" value="Genomic_DNA"/>
</dbReference>
<organism evidence="1 2">
    <name type="scientific">Coniosporium uncinatum</name>
    <dbReference type="NCBI Taxonomy" id="93489"/>
    <lineage>
        <taxon>Eukaryota</taxon>
        <taxon>Fungi</taxon>
        <taxon>Dikarya</taxon>
        <taxon>Ascomycota</taxon>
        <taxon>Pezizomycotina</taxon>
        <taxon>Dothideomycetes</taxon>
        <taxon>Dothideomycetes incertae sedis</taxon>
        <taxon>Coniosporium</taxon>
    </lineage>
</organism>
<proteinExistence type="predicted"/>
<sequence>MPHQTLPEHPPSPPPFIHNRKQAQHSQYARAALMNKIPATDENAATRPIDLLSRANSQDSVAREPLPQLPPPAVSFAVAEGEPKNLKPAPCQTVRKYSKDGVGHALSDTPFPSAPNSPRIPPNTRSTSTTSVASTPRIKPTTLDIPGLTKSKVSPDGRIAQRDIGSKLVIVMVGLPARGKSYITKKMARYLNWLQHDARIFNVGERRRLAVNAGTHIPAPGDPSYDIKKLDREHLAAQELLNCCNGEGRNDTCGHPPIPSLVLPEPVHGNGTNGVDSHDYASHHARLEAQFGHLERPSSPDEHAKDAAAMEHTAEFFDPQNKSAAMIRESLAMETLNDLLDY</sequence>
<reference evidence="1" key="1">
    <citation type="submission" date="2024-09" db="EMBL/GenBank/DDBJ databases">
        <title>Black Yeasts Isolated from many extreme environments.</title>
        <authorList>
            <person name="Coleine C."/>
            <person name="Stajich J.E."/>
            <person name="Selbmann L."/>
        </authorList>
    </citation>
    <scope>NUCLEOTIDE SEQUENCE</scope>
    <source>
        <strain evidence="1">CCFEE 5737</strain>
    </source>
</reference>
<evidence type="ECO:0000313" key="1">
    <source>
        <dbReference type="EMBL" id="KAK3045119.1"/>
    </source>
</evidence>
<gene>
    <name evidence="1" type="ORF">LTS18_014530</name>
</gene>
<comment type="caution">
    <text evidence="1">The sequence shown here is derived from an EMBL/GenBank/DDBJ whole genome shotgun (WGS) entry which is preliminary data.</text>
</comment>
<evidence type="ECO:0000313" key="2">
    <source>
        <dbReference type="Proteomes" id="UP001186974"/>
    </source>
</evidence>
<feature type="non-terminal residue" evidence="1">
    <location>
        <position position="342"/>
    </location>
</feature>